<reference evidence="12 13" key="1">
    <citation type="journal article" date="2015" name="Stand. Genomic Sci.">
        <title>Genomic Encyclopedia of Bacterial and Archaeal Type Strains, Phase III: the genomes of soil and plant-associated and newly described type strains.</title>
        <authorList>
            <person name="Whitman W.B."/>
            <person name="Woyke T."/>
            <person name="Klenk H.P."/>
            <person name="Zhou Y."/>
            <person name="Lilburn T.G."/>
            <person name="Beck B.J."/>
            <person name="De Vos P."/>
            <person name="Vandamme P."/>
            <person name="Eisen J.A."/>
            <person name="Garrity G."/>
            <person name="Hugenholtz P."/>
            <person name="Kyrpides N.C."/>
        </authorList>
    </citation>
    <scope>NUCLEOTIDE SEQUENCE [LARGE SCALE GENOMIC DNA]</scope>
    <source>
        <strain evidence="12 13">CGMCC 1.10685</strain>
    </source>
</reference>
<dbReference type="InterPro" id="IPR037682">
    <property type="entry name" value="TonB_C"/>
</dbReference>
<dbReference type="PROSITE" id="PS52015">
    <property type="entry name" value="TONB_CTD"/>
    <property type="match status" value="1"/>
</dbReference>
<comment type="caution">
    <text evidence="12">The sequence shown here is derived from an EMBL/GenBank/DDBJ whole genome shotgun (WGS) entry which is preliminary data.</text>
</comment>
<dbReference type="SMART" id="SM00671">
    <property type="entry name" value="SEL1"/>
    <property type="match status" value="1"/>
</dbReference>
<dbReference type="AlphaFoldDB" id="A0A562PM11"/>
<evidence type="ECO:0000256" key="2">
    <source>
        <dbReference type="ARBA" id="ARBA00006555"/>
    </source>
</evidence>
<dbReference type="GO" id="GO:0015031">
    <property type="term" value="P:protein transport"/>
    <property type="evidence" value="ECO:0007669"/>
    <property type="project" value="UniProtKB-KW"/>
</dbReference>
<evidence type="ECO:0000256" key="8">
    <source>
        <dbReference type="ARBA" id="ARBA00022989"/>
    </source>
</evidence>
<organism evidence="12 13">
    <name type="scientific">Pseudoduganella flava</name>
    <dbReference type="NCBI Taxonomy" id="871742"/>
    <lineage>
        <taxon>Bacteria</taxon>
        <taxon>Pseudomonadati</taxon>
        <taxon>Pseudomonadota</taxon>
        <taxon>Betaproteobacteria</taxon>
        <taxon>Burkholderiales</taxon>
        <taxon>Oxalobacteraceae</taxon>
        <taxon>Telluria group</taxon>
        <taxon>Pseudoduganella</taxon>
    </lineage>
</organism>
<keyword evidence="9" id="KW-0472">Membrane</keyword>
<keyword evidence="7" id="KW-0653">Protein transport</keyword>
<dbReference type="Gene3D" id="3.30.1150.10">
    <property type="match status" value="1"/>
</dbReference>
<dbReference type="InterPro" id="IPR006597">
    <property type="entry name" value="Sel1-like"/>
</dbReference>
<evidence type="ECO:0000256" key="4">
    <source>
        <dbReference type="ARBA" id="ARBA00022475"/>
    </source>
</evidence>
<evidence type="ECO:0000256" key="1">
    <source>
        <dbReference type="ARBA" id="ARBA00004383"/>
    </source>
</evidence>
<feature type="chain" id="PRO_5022068492" evidence="10">
    <location>
        <begin position="23"/>
        <end position="213"/>
    </location>
</feature>
<evidence type="ECO:0000313" key="13">
    <source>
        <dbReference type="Proteomes" id="UP000315112"/>
    </source>
</evidence>
<evidence type="ECO:0000256" key="5">
    <source>
        <dbReference type="ARBA" id="ARBA00022519"/>
    </source>
</evidence>
<dbReference type="SUPFAM" id="SSF74653">
    <property type="entry name" value="TolA/TonB C-terminal domain"/>
    <property type="match status" value="1"/>
</dbReference>
<dbReference type="EMBL" id="VLKW01000007">
    <property type="protein sequence ID" value="TWI45449.1"/>
    <property type="molecule type" value="Genomic_DNA"/>
</dbReference>
<protein>
    <submittedName>
        <fullName evidence="12">TonB family protein</fullName>
    </submittedName>
</protein>
<dbReference type="InterPro" id="IPR051045">
    <property type="entry name" value="TonB-dependent_transducer"/>
</dbReference>
<dbReference type="InterPro" id="IPR011990">
    <property type="entry name" value="TPR-like_helical_dom_sf"/>
</dbReference>
<comment type="subcellular location">
    <subcellularLocation>
        <location evidence="1">Cell inner membrane</location>
        <topology evidence="1">Single-pass membrane protein</topology>
        <orientation evidence="1">Periplasmic side</orientation>
    </subcellularLocation>
</comment>
<feature type="domain" description="TonB C-terminal" evidence="11">
    <location>
        <begin position="23"/>
        <end position="119"/>
    </location>
</feature>
<comment type="similarity">
    <text evidence="2">Belongs to the TonB family.</text>
</comment>
<accession>A0A562PM11</accession>
<evidence type="ECO:0000256" key="7">
    <source>
        <dbReference type="ARBA" id="ARBA00022927"/>
    </source>
</evidence>
<evidence type="ECO:0000256" key="9">
    <source>
        <dbReference type="ARBA" id="ARBA00023136"/>
    </source>
</evidence>
<sequence>MTKRVLRHGAVMLALLPVLAVAQTKPVADLNACERPVWPRESLRFEQQGAVTMAFLVGEDRAIREAKIVETSGFPLLDAAARDGVAKCRFKPAMVDGKPQAAWMKMQYVWTLEGDTMSPVDKAYAAAPPEQKSGVAAAADLGLPDAIALLTSAAVRGDAAAQYWQGTRYEAGKGVPANRVAALFWYRKAATSGDQRAAEALARLDTTAQPPAK</sequence>
<keyword evidence="10" id="KW-0732">Signal</keyword>
<feature type="signal peptide" evidence="10">
    <location>
        <begin position="1"/>
        <end position="22"/>
    </location>
</feature>
<gene>
    <name evidence="12" type="ORF">IP92_03827</name>
</gene>
<keyword evidence="5" id="KW-0997">Cell inner membrane</keyword>
<evidence type="ECO:0000256" key="6">
    <source>
        <dbReference type="ARBA" id="ARBA00022692"/>
    </source>
</evidence>
<dbReference type="GO" id="GO:0055085">
    <property type="term" value="P:transmembrane transport"/>
    <property type="evidence" value="ECO:0007669"/>
    <property type="project" value="InterPro"/>
</dbReference>
<dbReference type="GO" id="GO:0005886">
    <property type="term" value="C:plasma membrane"/>
    <property type="evidence" value="ECO:0007669"/>
    <property type="project" value="UniProtKB-SubCell"/>
</dbReference>
<dbReference type="Gene3D" id="1.25.40.10">
    <property type="entry name" value="Tetratricopeptide repeat domain"/>
    <property type="match status" value="1"/>
</dbReference>
<evidence type="ECO:0000259" key="11">
    <source>
        <dbReference type="PROSITE" id="PS52015"/>
    </source>
</evidence>
<keyword evidence="3" id="KW-0813">Transport</keyword>
<dbReference type="RefSeq" id="WP_229418854.1">
    <property type="nucleotide sequence ID" value="NZ_CP046904.1"/>
</dbReference>
<keyword evidence="4" id="KW-1003">Cell membrane</keyword>
<dbReference type="InterPro" id="IPR006260">
    <property type="entry name" value="TonB/TolA_C"/>
</dbReference>
<dbReference type="Pfam" id="PF03544">
    <property type="entry name" value="TonB_C"/>
    <property type="match status" value="1"/>
</dbReference>
<dbReference type="NCBIfam" id="TIGR01352">
    <property type="entry name" value="tonB_Cterm"/>
    <property type="match status" value="1"/>
</dbReference>
<name>A0A562PM11_9BURK</name>
<proteinExistence type="inferred from homology"/>
<keyword evidence="6" id="KW-0812">Transmembrane</keyword>
<evidence type="ECO:0000313" key="12">
    <source>
        <dbReference type="EMBL" id="TWI45449.1"/>
    </source>
</evidence>
<dbReference type="SUPFAM" id="SSF81901">
    <property type="entry name" value="HCP-like"/>
    <property type="match status" value="1"/>
</dbReference>
<evidence type="ECO:0000256" key="10">
    <source>
        <dbReference type="SAM" id="SignalP"/>
    </source>
</evidence>
<evidence type="ECO:0000256" key="3">
    <source>
        <dbReference type="ARBA" id="ARBA00022448"/>
    </source>
</evidence>
<dbReference type="Proteomes" id="UP000315112">
    <property type="component" value="Unassembled WGS sequence"/>
</dbReference>
<keyword evidence="8" id="KW-1133">Transmembrane helix</keyword>
<dbReference type="PANTHER" id="PTHR33446">
    <property type="entry name" value="PROTEIN TONB-RELATED"/>
    <property type="match status" value="1"/>
</dbReference>